<dbReference type="GO" id="GO:0016829">
    <property type="term" value="F:lyase activity"/>
    <property type="evidence" value="ECO:0007669"/>
    <property type="project" value="UniProtKB-KW"/>
</dbReference>
<accession>A0A7W9F721</accession>
<dbReference type="Proteomes" id="UP000527324">
    <property type="component" value="Unassembled WGS sequence"/>
</dbReference>
<keyword evidence="7" id="KW-0456">Lyase</keyword>
<reference evidence="9 10" key="1">
    <citation type="submission" date="2020-08" db="EMBL/GenBank/DDBJ databases">
        <title>Genomic Encyclopedia of Type Strains, Phase IV (KMG-IV): sequencing the most valuable type-strain genomes for metagenomic binning, comparative biology and taxonomic classification.</title>
        <authorList>
            <person name="Goeker M."/>
        </authorList>
    </citation>
    <scope>NUCLEOTIDE SEQUENCE [LARGE SCALE GENOMIC DNA]</scope>
    <source>
        <strain evidence="9 10">DSM 4731</strain>
    </source>
</reference>
<dbReference type="EC" id="3.4.-.-" evidence="8"/>
<evidence type="ECO:0000256" key="7">
    <source>
        <dbReference type="ARBA" id="ARBA00023239"/>
    </source>
</evidence>
<dbReference type="PANTHER" id="PTHR13604">
    <property type="entry name" value="DC12-RELATED"/>
    <property type="match status" value="1"/>
</dbReference>
<dbReference type="InterPro" id="IPR036590">
    <property type="entry name" value="SRAP-like"/>
</dbReference>
<dbReference type="AlphaFoldDB" id="A0A7W9F721"/>
<protein>
    <recommendedName>
        <fullName evidence="8">Abasic site processing protein</fullName>
        <ecNumber evidence="8">3.4.-.-</ecNumber>
    </recommendedName>
</protein>
<evidence type="ECO:0000256" key="1">
    <source>
        <dbReference type="ARBA" id="ARBA00008136"/>
    </source>
</evidence>
<evidence type="ECO:0000256" key="6">
    <source>
        <dbReference type="ARBA" id="ARBA00023125"/>
    </source>
</evidence>
<evidence type="ECO:0000256" key="8">
    <source>
        <dbReference type="RuleBase" id="RU364100"/>
    </source>
</evidence>
<dbReference type="GO" id="GO:0003697">
    <property type="term" value="F:single-stranded DNA binding"/>
    <property type="evidence" value="ECO:0007669"/>
    <property type="project" value="InterPro"/>
</dbReference>
<keyword evidence="3" id="KW-0227">DNA damage</keyword>
<comment type="similarity">
    <text evidence="1 8">Belongs to the SOS response-associated peptidase family.</text>
</comment>
<keyword evidence="10" id="KW-1185">Reference proteome</keyword>
<dbReference type="EMBL" id="JACHOQ010000001">
    <property type="protein sequence ID" value="MBB5738612.1"/>
    <property type="molecule type" value="Genomic_DNA"/>
</dbReference>
<evidence type="ECO:0000256" key="2">
    <source>
        <dbReference type="ARBA" id="ARBA00022670"/>
    </source>
</evidence>
<dbReference type="GO" id="GO:0008233">
    <property type="term" value="F:peptidase activity"/>
    <property type="evidence" value="ECO:0007669"/>
    <property type="project" value="UniProtKB-KW"/>
</dbReference>
<dbReference type="PANTHER" id="PTHR13604:SF0">
    <property type="entry name" value="ABASIC SITE PROCESSING PROTEIN HMCES"/>
    <property type="match status" value="1"/>
</dbReference>
<comment type="caution">
    <text evidence="9">The sequence shown here is derived from an EMBL/GenBank/DDBJ whole genome shotgun (WGS) entry which is preliminary data.</text>
</comment>
<dbReference type="SUPFAM" id="SSF143081">
    <property type="entry name" value="BB1717-like"/>
    <property type="match status" value="1"/>
</dbReference>
<keyword evidence="2 8" id="KW-0645">Protease</keyword>
<keyword evidence="6" id="KW-0238">DNA-binding</keyword>
<dbReference type="GO" id="GO:0106300">
    <property type="term" value="P:protein-DNA covalent cross-linking repair"/>
    <property type="evidence" value="ECO:0007669"/>
    <property type="project" value="InterPro"/>
</dbReference>
<evidence type="ECO:0000313" key="9">
    <source>
        <dbReference type="EMBL" id="MBB5738612.1"/>
    </source>
</evidence>
<dbReference type="RefSeq" id="WP_054766358.1">
    <property type="nucleotide sequence ID" value="NZ_CAJFZS010000001.1"/>
</dbReference>
<evidence type="ECO:0000313" key="10">
    <source>
        <dbReference type="Proteomes" id="UP000527324"/>
    </source>
</evidence>
<evidence type="ECO:0000256" key="4">
    <source>
        <dbReference type="ARBA" id="ARBA00022801"/>
    </source>
</evidence>
<keyword evidence="4 8" id="KW-0378">Hydrolase</keyword>
<name>A0A7W9F721_9CAUL</name>
<dbReference type="Gene3D" id="3.90.1680.10">
    <property type="entry name" value="SOS response associated peptidase-like"/>
    <property type="match status" value="1"/>
</dbReference>
<organism evidence="9 10">
    <name type="scientific">Brevundimonas aurantiaca</name>
    <dbReference type="NCBI Taxonomy" id="74316"/>
    <lineage>
        <taxon>Bacteria</taxon>
        <taxon>Pseudomonadati</taxon>
        <taxon>Pseudomonadota</taxon>
        <taxon>Alphaproteobacteria</taxon>
        <taxon>Caulobacterales</taxon>
        <taxon>Caulobacteraceae</taxon>
        <taxon>Brevundimonas</taxon>
    </lineage>
</organism>
<keyword evidence="5" id="KW-0190">Covalent protein-DNA linkage</keyword>
<evidence type="ECO:0000256" key="5">
    <source>
        <dbReference type="ARBA" id="ARBA00023124"/>
    </source>
</evidence>
<gene>
    <name evidence="9" type="ORF">GGQ93_000303</name>
</gene>
<proteinExistence type="inferred from homology"/>
<dbReference type="Pfam" id="PF02586">
    <property type="entry name" value="SRAP"/>
    <property type="match status" value="1"/>
</dbReference>
<dbReference type="InterPro" id="IPR003738">
    <property type="entry name" value="SRAP"/>
</dbReference>
<evidence type="ECO:0000256" key="3">
    <source>
        <dbReference type="ARBA" id="ARBA00022763"/>
    </source>
</evidence>
<sequence length="192" mass="21247">MCNEYQLILPFDDVIAAFNLTGNRLVFPGGMPNFGPMASIRIGDRAPIIQMGAEGPEAVMTPWAWKGPGGRPVFNFRSDGRSFEGSHRCLIPADGFFEFTDPEPGQKRKTKWRFTLSGQRLFWVAGLIKEGAFAMLTTEPGEDIAPYHDRQIVVLRPEDGAAWLDLQRPQTELLRALPAGSLDVEKVFPAAA</sequence>
<dbReference type="GO" id="GO:0006508">
    <property type="term" value="P:proteolysis"/>
    <property type="evidence" value="ECO:0007669"/>
    <property type="project" value="UniProtKB-KW"/>
</dbReference>